<dbReference type="Gene3D" id="3.10.290.60">
    <property type="entry name" value="Ubiquitin-activating enzyme E1, UFD domain"/>
    <property type="match status" value="1"/>
</dbReference>
<dbReference type="SMART" id="SM00985">
    <property type="entry name" value="UBA_e1_C"/>
    <property type="match status" value="1"/>
</dbReference>
<feature type="domain" description="Ubiquitin-activating enzyme E1 C-terminal" evidence="4">
    <location>
        <begin position="190"/>
        <end position="320"/>
    </location>
</feature>
<evidence type="ECO:0000313" key="5">
    <source>
        <dbReference type="EMBL" id="KAA6398737.1"/>
    </source>
</evidence>
<name>A0A5J4WUM6_9EUKA</name>
<sequence>NKLPSPTAFPPSDQRHLEFIGHAAAIRAKTYQLAVPEALNWKEIAAVATSTPIQPFVPRSDVKVEVETNAVKEEQKKDETDSEEEERHFKEEIARLPSAQDLIKQGLNIIGEDFEKDDDTNHHIDFITSCSNLRAINYGIPPTDRGRIKQISGKIIPAIATTTGLISGLQCMELYKLVSPCEIFKKIDTYRNWFINLAVNIFTYSEPGAPLPLEKGSTYTVWDRVDLIFKQVPTLGELIERLRVEKKWDVSMVSYGVGLLLAQFWPKEKVDERKKQRITSLVEALEQKKLAKGTDVLCFVITADVEGADPDADMDSCPPVFVNFPPLV</sequence>
<dbReference type="AlphaFoldDB" id="A0A5J4WUM6"/>
<feature type="non-terminal residue" evidence="5">
    <location>
        <position position="1"/>
    </location>
</feature>
<dbReference type="EMBL" id="SNRW01000892">
    <property type="protein sequence ID" value="KAA6398737.1"/>
    <property type="molecule type" value="Genomic_DNA"/>
</dbReference>
<comment type="caution">
    <text evidence="5">The sequence shown here is derived from an EMBL/GenBank/DDBJ whole genome shotgun (WGS) entry which is preliminary data.</text>
</comment>
<proteinExistence type="inferred from homology"/>
<dbReference type="InterPro" id="IPR035985">
    <property type="entry name" value="Ubiquitin-activating_enz"/>
</dbReference>
<dbReference type="GO" id="GO:0016567">
    <property type="term" value="P:protein ubiquitination"/>
    <property type="evidence" value="ECO:0007669"/>
    <property type="project" value="UniProtKB-UniPathway"/>
</dbReference>
<dbReference type="Pfam" id="PF09358">
    <property type="entry name" value="E1_UFD"/>
    <property type="match status" value="1"/>
</dbReference>
<evidence type="ECO:0000313" key="6">
    <source>
        <dbReference type="Proteomes" id="UP000324800"/>
    </source>
</evidence>
<feature type="region of interest" description="Disordered" evidence="3">
    <location>
        <begin position="68"/>
        <end position="88"/>
    </location>
</feature>
<dbReference type="InterPro" id="IPR018965">
    <property type="entry name" value="Ub-activating_enz_E1_C"/>
</dbReference>
<accession>A0A5J4WUM6</accession>
<dbReference type="InterPro" id="IPR038252">
    <property type="entry name" value="UBA_E1_C_sf"/>
</dbReference>
<evidence type="ECO:0000256" key="1">
    <source>
        <dbReference type="ARBA" id="ARBA00004906"/>
    </source>
</evidence>
<dbReference type="OrthoDB" id="10252231at2759"/>
<evidence type="ECO:0000259" key="4">
    <source>
        <dbReference type="SMART" id="SM00985"/>
    </source>
</evidence>
<dbReference type="Pfam" id="PF10585">
    <property type="entry name" value="UBA_E1_SCCH"/>
    <property type="match status" value="1"/>
</dbReference>
<dbReference type="Gene3D" id="1.10.10.2660">
    <property type="entry name" value="Ubiquitin-activating enzyme E1, SCCH domain"/>
    <property type="match status" value="1"/>
</dbReference>
<dbReference type="InterPro" id="IPR042063">
    <property type="entry name" value="Ubi_acti_E1_SCCH"/>
</dbReference>
<comment type="pathway">
    <text evidence="1">Protein modification; protein ubiquitination.</text>
</comment>
<dbReference type="UniPathway" id="UPA00143"/>
<protein>
    <submittedName>
        <fullName evidence="5">Putative Ubiquitin-activating enzyme E1</fullName>
    </submittedName>
</protein>
<reference evidence="5 6" key="1">
    <citation type="submission" date="2019-03" db="EMBL/GenBank/DDBJ databases">
        <title>Single cell metagenomics reveals metabolic interactions within the superorganism composed of flagellate Streblomastix strix and complex community of Bacteroidetes bacteria on its surface.</title>
        <authorList>
            <person name="Treitli S.C."/>
            <person name="Kolisko M."/>
            <person name="Husnik F."/>
            <person name="Keeling P."/>
            <person name="Hampl V."/>
        </authorList>
    </citation>
    <scope>NUCLEOTIDE SEQUENCE [LARGE SCALE GENOMIC DNA]</scope>
    <source>
        <strain evidence="5">ST1C</strain>
    </source>
</reference>
<organism evidence="5 6">
    <name type="scientific">Streblomastix strix</name>
    <dbReference type="NCBI Taxonomy" id="222440"/>
    <lineage>
        <taxon>Eukaryota</taxon>
        <taxon>Metamonada</taxon>
        <taxon>Preaxostyla</taxon>
        <taxon>Oxymonadida</taxon>
        <taxon>Streblomastigidae</taxon>
        <taxon>Streblomastix</taxon>
    </lineage>
</organism>
<evidence type="ECO:0000256" key="3">
    <source>
        <dbReference type="SAM" id="MobiDB-lite"/>
    </source>
</evidence>
<dbReference type="Proteomes" id="UP000324800">
    <property type="component" value="Unassembled WGS sequence"/>
</dbReference>
<dbReference type="SUPFAM" id="SSF69572">
    <property type="entry name" value="Activating enzymes of the ubiquitin-like proteins"/>
    <property type="match status" value="1"/>
</dbReference>
<gene>
    <name evidence="5" type="ORF">EZS28_005732</name>
</gene>
<dbReference type="InterPro" id="IPR019572">
    <property type="entry name" value="UBA_E1_SCCH"/>
</dbReference>
<dbReference type="GO" id="GO:0008641">
    <property type="term" value="F:ubiquitin-like modifier activating enzyme activity"/>
    <property type="evidence" value="ECO:0007669"/>
    <property type="project" value="InterPro"/>
</dbReference>
<evidence type="ECO:0000256" key="2">
    <source>
        <dbReference type="ARBA" id="ARBA00005673"/>
    </source>
</evidence>
<comment type="similarity">
    <text evidence="2">Belongs to the ubiquitin-activating E1 family.</text>
</comment>